<dbReference type="PANTHER" id="PTHR40078:SF1">
    <property type="entry name" value="INTEGRAL MEMBRANE PROTEIN"/>
    <property type="match status" value="1"/>
</dbReference>
<dbReference type="Proteomes" id="UP000031967">
    <property type="component" value="Unassembled WGS sequence"/>
</dbReference>
<sequence length="204" mass="22147">MRLLASRATVFIVGLAIMAYGIVLIVQARFGAAPWDVMHLGIVQLSGLSFGRVRQIVGLAVITVACLMLRQWPTVGLIANMLLVGEFCNWLVALHLVPVATDIPRRIALFTAGLFVWGFGTGVYIQSKLGAGPRDLLMLAIHHRTGWPIRWVRTILEIAAVTAGICLSGPFSIGTIAFSFCIGHTTELGMKVAQRLLRSLTEPD</sequence>
<feature type="transmembrane region" description="Helical" evidence="1">
    <location>
        <begin position="12"/>
        <end position="32"/>
    </location>
</feature>
<evidence type="ECO:0000313" key="3">
    <source>
        <dbReference type="Proteomes" id="UP000031967"/>
    </source>
</evidence>
<comment type="caution">
    <text evidence="2">The sequence shown here is derived from an EMBL/GenBank/DDBJ whole genome shotgun (WGS) entry which is preliminary data.</text>
</comment>
<dbReference type="Pfam" id="PF19700">
    <property type="entry name" value="DUF6198"/>
    <property type="match status" value="1"/>
</dbReference>
<gene>
    <name evidence="2" type="ORF">SD70_17975</name>
</gene>
<feature type="transmembrane region" description="Helical" evidence="1">
    <location>
        <begin position="81"/>
        <end position="101"/>
    </location>
</feature>
<keyword evidence="1" id="KW-0812">Transmembrane</keyword>
<keyword evidence="3" id="KW-1185">Reference proteome</keyword>
<name>A0ABR5AFG9_9BACL</name>
<accession>A0ABR5AFG9</accession>
<organism evidence="2 3">
    <name type="scientific">Gordoniibacillus kamchatkensis</name>
    <dbReference type="NCBI Taxonomy" id="1590651"/>
    <lineage>
        <taxon>Bacteria</taxon>
        <taxon>Bacillati</taxon>
        <taxon>Bacillota</taxon>
        <taxon>Bacilli</taxon>
        <taxon>Bacillales</taxon>
        <taxon>Paenibacillaceae</taxon>
        <taxon>Gordoniibacillus</taxon>
    </lineage>
</organism>
<protein>
    <recommendedName>
        <fullName evidence="4">YitT family protein</fullName>
    </recommendedName>
</protein>
<keyword evidence="1" id="KW-0472">Membrane</keyword>
<dbReference type="PANTHER" id="PTHR40078">
    <property type="entry name" value="INTEGRAL MEMBRANE PROTEIN-RELATED"/>
    <property type="match status" value="1"/>
</dbReference>
<dbReference type="InterPro" id="IPR038750">
    <property type="entry name" value="YczE/YyaS-like"/>
</dbReference>
<evidence type="ECO:0000313" key="2">
    <source>
        <dbReference type="EMBL" id="KIL39808.1"/>
    </source>
</evidence>
<dbReference type="EMBL" id="JXAK01000031">
    <property type="protein sequence ID" value="KIL39808.1"/>
    <property type="molecule type" value="Genomic_DNA"/>
</dbReference>
<reference evidence="2 3" key="1">
    <citation type="submission" date="2014-12" db="EMBL/GenBank/DDBJ databases">
        <title>Draft genome sequence of Paenibacillus kamchatkensis strain B-2647.</title>
        <authorList>
            <person name="Karlyshev A.V."/>
            <person name="Kudryashova E.B."/>
        </authorList>
    </citation>
    <scope>NUCLEOTIDE SEQUENCE [LARGE SCALE GENOMIC DNA]</scope>
    <source>
        <strain evidence="2 3">VKM B-2647</strain>
    </source>
</reference>
<evidence type="ECO:0000256" key="1">
    <source>
        <dbReference type="SAM" id="Phobius"/>
    </source>
</evidence>
<evidence type="ECO:0008006" key="4">
    <source>
        <dbReference type="Google" id="ProtNLM"/>
    </source>
</evidence>
<proteinExistence type="predicted"/>
<feature type="transmembrane region" description="Helical" evidence="1">
    <location>
        <begin position="107"/>
        <end position="125"/>
    </location>
</feature>
<keyword evidence="1" id="KW-1133">Transmembrane helix</keyword>